<protein>
    <submittedName>
        <fullName evidence="7">Alcohol dehydrogenase (Cytochrome c)/quinoprotein glucose dehydrogenase</fullName>
    </submittedName>
</protein>
<dbReference type="PANTHER" id="PTHR32303">
    <property type="entry name" value="QUINOPROTEIN ALCOHOL DEHYDROGENASE (CYTOCHROME C)"/>
    <property type="match status" value="1"/>
</dbReference>
<dbReference type="STRING" id="58114.SAMN05216270_107215"/>
<evidence type="ECO:0000256" key="3">
    <source>
        <dbReference type="ARBA" id="ARBA00023002"/>
    </source>
</evidence>
<dbReference type="SMART" id="SM00564">
    <property type="entry name" value="PQQ"/>
    <property type="match status" value="5"/>
</dbReference>
<keyword evidence="8" id="KW-1185">Reference proteome</keyword>
<evidence type="ECO:0000313" key="8">
    <source>
        <dbReference type="Proteomes" id="UP000198949"/>
    </source>
</evidence>
<dbReference type="InterPro" id="IPR011047">
    <property type="entry name" value="Quinoprotein_ADH-like_sf"/>
</dbReference>
<dbReference type="EMBL" id="FNAD01000007">
    <property type="protein sequence ID" value="SDD78474.1"/>
    <property type="molecule type" value="Genomic_DNA"/>
</dbReference>
<feature type="domain" description="Pyrrolo-quinoline quinone repeat" evidence="6">
    <location>
        <begin position="495"/>
        <end position="568"/>
    </location>
</feature>
<accession>A0A1G6XJS6</accession>
<dbReference type="InterPro" id="IPR008972">
    <property type="entry name" value="Cupredoxin"/>
</dbReference>
<dbReference type="Gene3D" id="2.60.40.420">
    <property type="entry name" value="Cupredoxins - blue copper proteins"/>
    <property type="match status" value="1"/>
</dbReference>
<feature type="region of interest" description="Disordered" evidence="4">
    <location>
        <begin position="379"/>
        <end position="401"/>
    </location>
</feature>
<dbReference type="GO" id="GO:0016491">
    <property type="term" value="F:oxidoreductase activity"/>
    <property type="evidence" value="ECO:0007669"/>
    <property type="project" value="UniProtKB-KW"/>
</dbReference>
<feature type="domain" description="Pyrrolo-quinoline quinone repeat" evidence="5">
    <location>
        <begin position="232"/>
        <end position="484"/>
    </location>
</feature>
<sequence>MTPPPSESTEDDTSDSAPAPLGRRAFLTGVSLAGAAALGLPEAAQAEMSSLDGSVPGRPSHPPAKALRHFDTPGDRDFPKVGGNLGNQNFSRLKRIGKGNVRRLGGAWRNRIEGGIDEGTNQSTAVAVDGVLFIESAFGNVIAVDGATGETKWRYEQTRGSLTRRGVAVGGGRVYTHADGGWVVALDQETGAVDWERQITGYGEVGRVAVVYHGGRLFLGTLGNRAAALCVDADGGDVLWHFWGTPGPGEIGHDTWAGDSWEEGGAAPWIHPAVDPELGLVFYTFGNARGSRSSQDGSEREGMNLFANSIVALDLETGAYRWHFQSVHHDIWDMDNVMAPVLADVRIKGRRRKVVIYGSKTGMYYILDRETGEAPLGVEERPVPQDERQKSWPTQPYPVQGPWTETELVEQPLGTEVPGEPHRAVPNYRIGPLFSAHWDEPILTIPGHGGGADWSHQSYSHRTGLVYTGYGYVAAAHSLTERSNGLRPPGEYMTGGVVAVDTRTNKVKWRKRTPYSLAHGNGILTTESGLLFIGWPDGNLLCLDAEDGDELWRFQCGAAISASPIMYEAGGEEYLAVYAGGTGIPYGDSAPRGDHLWAFRIGGRLDEAETPPPPVVRRAVSGGPVEGTAVGYTVVLARTYDEETGEIGGTESTQVDAMAPTHLRVPAGTAVTFLNPGDNVHEHGATQFFEGLFDVRLAPGESFEYTFEERGEYFFNDPHSARPTGKVEVY</sequence>
<dbReference type="Pfam" id="PF13360">
    <property type="entry name" value="PQQ_2"/>
    <property type="match status" value="1"/>
</dbReference>
<dbReference type="SUPFAM" id="SSF50998">
    <property type="entry name" value="Quinoprotein alcohol dehydrogenase-like"/>
    <property type="match status" value="1"/>
</dbReference>
<evidence type="ECO:0000259" key="5">
    <source>
        <dbReference type="Pfam" id="PF01011"/>
    </source>
</evidence>
<feature type="compositionally biased region" description="Basic and acidic residues" evidence="4">
    <location>
        <begin position="379"/>
        <end position="390"/>
    </location>
</feature>
<evidence type="ECO:0000256" key="2">
    <source>
        <dbReference type="ARBA" id="ARBA00008156"/>
    </source>
</evidence>
<name>A0A1G6XJS6_9ACTN</name>
<feature type="compositionally biased region" description="Basic and acidic residues" evidence="4">
    <location>
        <begin position="68"/>
        <end position="79"/>
    </location>
</feature>
<keyword evidence="3" id="KW-0560">Oxidoreductase</keyword>
<dbReference type="AlphaFoldDB" id="A0A1G6XJS6"/>
<evidence type="ECO:0000313" key="7">
    <source>
        <dbReference type="EMBL" id="SDD78474.1"/>
    </source>
</evidence>
<dbReference type="SUPFAM" id="SSF49503">
    <property type="entry name" value="Cupredoxins"/>
    <property type="match status" value="1"/>
</dbReference>
<dbReference type="Pfam" id="PF01011">
    <property type="entry name" value="PQQ"/>
    <property type="match status" value="2"/>
</dbReference>
<dbReference type="InterPro" id="IPR006311">
    <property type="entry name" value="TAT_signal"/>
</dbReference>
<dbReference type="InterPro" id="IPR002372">
    <property type="entry name" value="PQQ_rpt_dom"/>
</dbReference>
<evidence type="ECO:0000259" key="6">
    <source>
        <dbReference type="Pfam" id="PF13360"/>
    </source>
</evidence>
<proteinExistence type="inferred from homology"/>
<comment type="similarity">
    <text evidence="2">Belongs to the bacterial PQQ dehydrogenase family.</text>
</comment>
<evidence type="ECO:0000256" key="4">
    <source>
        <dbReference type="SAM" id="MobiDB-lite"/>
    </source>
</evidence>
<gene>
    <name evidence="7" type="ORF">SAMN05216270_107215</name>
</gene>
<dbReference type="InterPro" id="IPR018391">
    <property type="entry name" value="PQQ_b-propeller_rpt"/>
</dbReference>
<comment type="cofactor">
    <cofactor evidence="1">
        <name>pyrroloquinoline quinone</name>
        <dbReference type="ChEBI" id="CHEBI:58442"/>
    </cofactor>
</comment>
<dbReference type="RefSeq" id="WP_091035637.1">
    <property type="nucleotide sequence ID" value="NZ_FNAD01000007.1"/>
</dbReference>
<feature type="domain" description="Pyrrolo-quinoline quinone repeat" evidence="5">
    <location>
        <begin position="79"/>
        <end position="209"/>
    </location>
</feature>
<organism evidence="7 8">
    <name type="scientific">Glycomyces harbinensis</name>
    <dbReference type="NCBI Taxonomy" id="58114"/>
    <lineage>
        <taxon>Bacteria</taxon>
        <taxon>Bacillati</taxon>
        <taxon>Actinomycetota</taxon>
        <taxon>Actinomycetes</taxon>
        <taxon>Glycomycetales</taxon>
        <taxon>Glycomycetaceae</taxon>
        <taxon>Glycomyces</taxon>
    </lineage>
</organism>
<feature type="region of interest" description="Disordered" evidence="4">
    <location>
        <begin position="1"/>
        <end position="22"/>
    </location>
</feature>
<dbReference type="Proteomes" id="UP000198949">
    <property type="component" value="Unassembled WGS sequence"/>
</dbReference>
<dbReference type="OrthoDB" id="256225at2"/>
<reference evidence="8" key="1">
    <citation type="submission" date="2016-10" db="EMBL/GenBank/DDBJ databases">
        <authorList>
            <person name="Varghese N."/>
            <person name="Submissions S."/>
        </authorList>
    </citation>
    <scope>NUCLEOTIDE SEQUENCE [LARGE SCALE GENOMIC DNA]</scope>
    <source>
        <strain evidence="8">CGMCC 4.3516</strain>
    </source>
</reference>
<dbReference type="PROSITE" id="PS51318">
    <property type="entry name" value="TAT"/>
    <property type="match status" value="1"/>
</dbReference>
<dbReference type="Gene3D" id="2.140.10.10">
    <property type="entry name" value="Quinoprotein alcohol dehydrogenase-like superfamily"/>
    <property type="match status" value="1"/>
</dbReference>
<feature type="region of interest" description="Disordered" evidence="4">
    <location>
        <begin position="49"/>
        <end position="84"/>
    </location>
</feature>
<evidence type="ECO:0000256" key="1">
    <source>
        <dbReference type="ARBA" id="ARBA00001931"/>
    </source>
</evidence>